<evidence type="ECO:0000313" key="4">
    <source>
        <dbReference type="Proteomes" id="UP000281468"/>
    </source>
</evidence>
<evidence type="ECO:0000259" key="2">
    <source>
        <dbReference type="PROSITE" id="PS50191"/>
    </source>
</evidence>
<dbReference type="InterPro" id="IPR011074">
    <property type="entry name" value="CRAL/TRIO_N_dom"/>
</dbReference>
<protein>
    <recommendedName>
        <fullName evidence="2">CRAL-TRIO domain-containing protein</fullName>
    </recommendedName>
</protein>
<dbReference type="InterPro" id="IPR051026">
    <property type="entry name" value="PI/PC_transfer"/>
</dbReference>
<comment type="caution">
    <text evidence="3">The sequence shown here is derived from an EMBL/GenBank/DDBJ whole genome shotgun (WGS) entry which is preliminary data.</text>
</comment>
<dbReference type="Proteomes" id="UP000281468">
    <property type="component" value="Unassembled WGS sequence"/>
</dbReference>
<evidence type="ECO:0000256" key="1">
    <source>
        <dbReference type="SAM" id="MobiDB-lite"/>
    </source>
</evidence>
<feature type="compositionally biased region" description="Basic and acidic residues" evidence="1">
    <location>
        <begin position="676"/>
        <end position="701"/>
    </location>
</feature>
<dbReference type="EMBL" id="QWIQ01000135">
    <property type="protein sequence ID" value="RMZ04662.1"/>
    <property type="molecule type" value="Genomic_DNA"/>
</dbReference>
<feature type="compositionally biased region" description="Low complexity" evidence="1">
    <location>
        <begin position="402"/>
        <end position="440"/>
    </location>
</feature>
<feature type="compositionally biased region" description="Low complexity" evidence="1">
    <location>
        <begin position="149"/>
        <end position="161"/>
    </location>
</feature>
<feature type="region of interest" description="Disordered" evidence="1">
    <location>
        <begin position="142"/>
        <end position="163"/>
    </location>
</feature>
<dbReference type="Gene3D" id="3.40.525.10">
    <property type="entry name" value="CRAL-TRIO lipid binding domain"/>
    <property type="match status" value="1"/>
</dbReference>
<feature type="compositionally biased region" description="Polar residues" evidence="1">
    <location>
        <begin position="629"/>
        <end position="640"/>
    </location>
</feature>
<dbReference type="AlphaFoldDB" id="A0A3M7GVJ1"/>
<dbReference type="SUPFAM" id="SSF46938">
    <property type="entry name" value="CRAL/TRIO N-terminal domain"/>
    <property type="match status" value="1"/>
</dbReference>
<feature type="compositionally biased region" description="Gly residues" evidence="1">
    <location>
        <begin position="650"/>
        <end position="659"/>
    </location>
</feature>
<dbReference type="VEuPathDB" id="FungiDB:BTJ68_01304"/>
<feature type="compositionally biased region" description="Low complexity" evidence="1">
    <location>
        <begin position="504"/>
        <end position="536"/>
    </location>
</feature>
<dbReference type="SMART" id="SM00516">
    <property type="entry name" value="SEC14"/>
    <property type="match status" value="1"/>
</dbReference>
<dbReference type="CDD" id="cd00170">
    <property type="entry name" value="SEC14"/>
    <property type="match status" value="1"/>
</dbReference>
<organism evidence="3 4">
    <name type="scientific">Hortaea werneckii</name>
    <name type="common">Black yeast</name>
    <name type="synonym">Cladosporium werneckii</name>
    <dbReference type="NCBI Taxonomy" id="91943"/>
    <lineage>
        <taxon>Eukaryota</taxon>
        <taxon>Fungi</taxon>
        <taxon>Dikarya</taxon>
        <taxon>Ascomycota</taxon>
        <taxon>Pezizomycotina</taxon>
        <taxon>Dothideomycetes</taxon>
        <taxon>Dothideomycetidae</taxon>
        <taxon>Mycosphaerellales</taxon>
        <taxon>Teratosphaeriaceae</taxon>
        <taxon>Hortaea</taxon>
    </lineage>
</organism>
<dbReference type="InterPro" id="IPR036273">
    <property type="entry name" value="CRAL/TRIO_N_dom_sf"/>
</dbReference>
<dbReference type="InterPro" id="IPR001251">
    <property type="entry name" value="CRAL-TRIO_dom"/>
</dbReference>
<dbReference type="InterPro" id="IPR036865">
    <property type="entry name" value="CRAL-TRIO_dom_sf"/>
</dbReference>
<dbReference type="PANTHER" id="PTHR45657">
    <property type="entry name" value="CRAL-TRIO DOMAIN-CONTAINING PROTEIN YKL091C-RELATED"/>
    <property type="match status" value="1"/>
</dbReference>
<name>A0A3M7GVJ1_HORWE</name>
<reference evidence="3 4" key="1">
    <citation type="journal article" date="2018" name="BMC Genomics">
        <title>Genomic evidence for intraspecific hybridization in a clonal and extremely halotolerant yeast.</title>
        <authorList>
            <person name="Gostincar C."/>
            <person name="Stajich J.E."/>
            <person name="Zupancic J."/>
            <person name="Zalar P."/>
            <person name="Gunde-Cimerman N."/>
        </authorList>
    </citation>
    <scope>NUCLEOTIDE SEQUENCE [LARGE SCALE GENOMIC DNA]</scope>
    <source>
        <strain evidence="3 4">EXF-171</strain>
    </source>
</reference>
<dbReference type="Pfam" id="PF03765">
    <property type="entry name" value="CRAL_TRIO_N"/>
    <property type="match status" value="1"/>
</dbReference>
<feature type="compositionally biased region" description="Basic and acidic residues" evidence="1">
    <location>
        <begin position="598"/>
        <end position="608"/>
    </location>
</feature>
<feature type="region of interest" description="Disordered" evidence="1">
    <location>
        <begin position="382"/>
        <end position="476"/>
    </location>
</feature>
<sequence>MSYQANGADLQRTESYTWPAAHVGHLNETQQTQLDKFRRLCESKGYYTPATEDTPATHDDETLLRYLRARKFKPEQAFDQLKDTEDWRKANDLDNLYETIDIDEYEQTRRLYPQWTGRRDKRGIPFYVYEIGQVDAKAVSAYSSDRDNSSSSKSKSTNTTSPQTPRKMLRLFALYENLCRFVLPLCSLVPDRSHSETPISQSSNVVDLSNVGITKFWSLRNHMSDASQLATAHYPETLDRIFVVGAPSFFPTVWEYAKRWFDPITVSKIFILSEKNMRSTLEQYVDLDNLPKKYGGNLDWEFGDMPALDPGIVKALDWKQTIEQKGHKTLPIGPIRWEYEDGNGKKGDLVAKAIGTEKGKPRRNVIAGLHPEAGLARLALSPGRQSVPGNKSQSLSNGGGSRSASATAASVQSATPAAAASSSSTSQGQSTTPTTTSETKGSTEGKKMNAPADYMNPVEGEEGGSQTTNMRTAGEGEGKNTYLDYSGLGAGAAAAAGAGAGAAGVATATGTSDPTTNTSTSTDKNASVPTNATTTSPPAPQQETRQGTSSTRYAQQDMTHAAGQLASGTPETRVDSQGEKQGIMEPGTVGQAPKKHPMRDELGEEMKGGNDGGAAAAGKGGSGVMGQASNYANSAVQSAKSGAGAVMGAVGIGGGGSGKQGQEEEKRQQEEEEEAEKEKERRRDDPEVERMDGRNVEEFLRSKTASAAEPMKR</sequence>
<dbReference type="Gene3D" id="1.10.8.20">
    <property type="entry name" value="N-terminal domain of phosphatidylinositol transfer protein sec14p"/>
    <property type="match status" value="1"/>
</dbReference>
<dbReference type="SMART" id="SM01100">
    <property type="entry name" value="CRAL_TRIO_N"/>
    <property type="match status" value="1"/>
</dbReference>
<accession>A0A3M7GVJ1</accession>
<dbReference type="PANTHER" id="PTHR45657:SF3">
    <property type="entry name" value="TRANSPORTER, PUTATIVE (AFU_ORTHOLOGUE AFUA_5G09260)-RELATED"/>
    <property type="match status" value="1"/>
</dbReference>
<feature type="region of interest" description="Disordered" evidence="1">
    <location>
        <begin position="504"/>
        <end position="713"/>
    </location>
</feature>
<gene>
    <name evidence="3" type="ORF">D0862_05217</name>
</gene>
<feature type="compositionally biased region" description="Polar residues" evidence="1">
    <location>
        <begin position="541"/>
        <end position="558"/>
    </location>
</feature>
<proteinExistence type="predicted"/>
<feature type="compositionally biased region" description="Polar residues" evidence="1">
    <location>
        <begin position="383"/>
        <end position="393"/>
    </location>
</feature>
<dbReference type="Pfam" id="PF00650">
    <property type="entry name" value="CRAL_TRIO"/>
    <property type="match status" value="1"/>
</dbReference>
<feature type="domain" description="CRAL-TRIO" evidence="2">
    <location>
        <begin position="104"/>
        <end position="302"/>
    </location>
</feature>
<evidence type="ECO:0000313" key="3">
    <source>
        <dbReference type="EMBL" id="RMZ04662.1"/>
    </source>
</evidence>
<dbReference type="PROSITE" id="PS50191">
    <property type="entry name" value="CRAL_TRIO"/>
    <property type="match status" value="1"/>
</dbReference>
<dbReference type="SUPFAM" id="SSF52087">
    <property type="entry name" value="CRAL/TRIO domain"/>
    <property type="match status" value="1"/>
</dbReference>